<keyword evidence="1 4" id="KW-0328">Glycosyltransferase</keyword>
<dbReference type="CDD" id="cd00761">
    <property type="entry name" value="Glyco_tranf_GTA_type"/>
    <property type="match status" value="1"/>
</dbReference>
<reference evidence="4" key="1">
    <citation type="submission" date="2023-03" db="EMBL/GenBank/DDBJ databases">
        <title>DFI Biobank Strains.</title>
        <authorList>
            <person name="Mostad J."/>
            <person name="Paddock L."/>
            <person name="Medina S."/>
            <person name="Waligurski E."/>
            <person name="Barat B."/>
            <person name="Smith R."/>
            <person name="Burgo V."/>
            <person name="Metcalfe C."/>
            <person name="Woodson C."/>
            <person name="Sundararajan A."/>
            <person name="Ramaswamy R."/>
            <person name="Lin H."/>
            <person name="Pamer E.G."/>
        </authorList>
    </citation>
    <scope>NUCLEOTIDE SEQUENCE</scope>
    <source>
        <strain evidence="4">DFI.9.5</strain>
    </source>
</reference>
<dbReference type="PANTHER" id="PTHR22916:SF51">
    <property type="entry name" value="GLYCOSYLTRANSFERASE EPSH-RELATED"/>
    <property type="match status" value="1"/>
</dbReference>
<dbReference type="Pfam" id="PF00535">
    <property type="entry name" value="Glycos_transf_2"/>
    <property type="match status" value="2"/>
</dbReference>
<dbReference type="GO" id="GO:0016758">
    <property type="term" value="F:hexosyltransferase activity"/>
    <property type="evidence" value="ECO:0007669"/>
    <property type="project" value="UniProtKB-ARBA"/>
</dbReference>
<evidence type="ECO:0000313" key="4">
    <source>
        <dbReference type="EMBL" id="MDE8695575.1"/>
    </source>
</evidence>
<dbReference type="Proteomes" id="UP001221924">
    <property type="component" value="Unassembled WGS sequence"/>
</dbReference>
<sequence>MAARLGEDFLYICDMTPFISIIIPFYGTADPVLLQRCITSIREQGMEEGSYEIIVADDESQTTGGARNRGMQQAHGEYLFFVDADDILVPNTLRSCLPLLKLYSPDILRFGFKEFTSASSLEKQNPTNQLPSYAEYSSSAHFMALNNFTGVVWAHFFRRSLLETSSLYFSKTSLFEDEEFVAKAYFFARKMLVTSYKVYGYYCSSSSLTRMIAEAERRRRVSDFKEMLFRLKAFSQACQSDASVERLEALNRRIHFLVIDYIRQMWRNKCSINEMNRQLAILKQEGLVPLPYKKYSWKYRLVCPAINVYIRFVI</sequence>
<evidence type="ECO:0000256" key="1">
    <source>
        <dbReference type="ARBA" id="ARBA00022676"/>
    </source>
</evidence>
<dbReference type="InterPro" id="IPR029044">
    <property type="entry name" value="Nucleotide-diphossugar_trans"/>
</dbReference>
<comment type="caution">
    <text evidence="4">The sequence shown here is derived from an EMBL/GenBank/DDBJ whole genome shotgun (WGS) entry which is preliminary data.</text>
</comment>
<gene>
    <name evidence="4" type="ORF">PZH42_15815</name>
</gene>
<dbReference type="PANTHER" id="PTHR22916">
    <property type="entry name" value="GLYCOSYLTRANSFERASE"/>
    <property type="match status" value="1"/>
</dbReference>
<dbReference type="EMBL" id="JARFID010000016">
    <property type="protein sequence ID" value="MDE8695575.1"/>
    <property type="molecule type" value="Genomic_DNA"/>
</dbReference>
<dbReference type="SUPFAM" id="SSF53448">
    <property type="entry name" value="Nucleotide-diphospho-sugar transferases"/>
    <property type="match status" value="1"/>
</dbReference>
<evidence type="ECO:0000313" key="5">
    <source>
        <dbReference type="Proteomes" id="UP001221924"/>
    </source>
</evidence>
<name>A0AAW6M4D3_9BACE</name>
<keyword evidence="2 4" id="KW-0808">Transferase</keyword>
<evidence type="ECO:0000259" key="3">
    <source>
        <dbReference type="Pfam" id="PF00535"/>
    </source>
</evidence>
<protein>
    <submittedName>
        <fullName evidence="4">Glycosyltransferase</fullName>
        <ecNumber evidence="4">2.4.-.-</ecNumber>
    </submittedName>
</protein>
<proteinExistence type="predicted"/>
<dbReference type="EC" id="2.4.-.-" evidence="4"/>
<evidence type="ECO:0000256" key="2">
    <source>
        <dbReference type="ARBA" id="ARBA00022679"/>
    </source>
</evidence>
<accession>A0AAW6M4D3</accession>
<feature type="domain" description="Glycosyltransferase 2-like" evidence="3">
    <location>
        <begin position="20"/>
        <end position="60"/>
    </location>
</feature>
<organism evidence="4 5">
    <name type="scientific">Bacteroides cellulosilyticus</name>
    <dbReference type="NCBI Taxonomy" id="246787"/>
    <lineage>
        <taxon>Bacteria</taxon>
        <taxon>Pseudomonadati</taxon>
        <taxon>Bacteroidota</taxon>
        <taxon>Bacteroidia</taxon>
        <taxon>Bacteroidales</taxon>
        <taxon>Bacteroidaceae</taxon>
        <taxon>Bacteroides</taxon>
    </lineage>
</organism>
<dbReference type="InterPro" id="IPR001173">
    <property type="entry name" value="Glyco_trans_2-like"/>
</dbReference>
<dbReference type="RefSeq" id="WP_240053519.1">
    <property type="nucleotide sequence ID" value="NZ_CAXKYC010000032.1"/>
</dbReference>
<feature type="domain" description="Glycosyltransferase 2-like" evidence="3">
    <location>
        <begin position="64"/>
        <end position="161"/>
    </location>
</feature>
<dbReference type="AlphaFoldDB" id="A0AAW6M4D3"/>
<dbReference type="Gene3D" id="3.90.550.10">
    <property type="entry name" value="Spore Coat Polysaccharide Biosynthesis Protein SpsA, Chain A"/>
    <property type="match status" value="2"/>
</dbReference>